<name>A0ABR5NGG0_9GAMM</name>
<gene>
    <name evidence="2" type="ORF">ABB22_15595</name>
</gene>
<dbReference type="Proteomes" id="UP000050902">
    <property type="component" value="Unassembled WGS sequence"/>
</dbReference>
<comment type="caution">
    <text evidence="2">The sequence shown here is derived from an EMBL/GenBank/DDBJ whole genome shotgun (WGS) entry which is preliminary data.</text>
</comment>
<reference evidence="2 3" key="1">
    <citation type="submission" date="2015-05" db="EMBL/GenBank/DDBJ databases">
        <title>Genome sequencing and analysis of members of genus Stenotrophomonas.</title>
        <authorList>
            <person name="Patil P.P."/>
            <person name="Midha S."/>
            <person name="Patil P.B."/>
        </authorList>
    </citation>
    <scope>NUCLEOTIDE SEQUENCE [LARGE SCALE GENOMIC DNA]</scope>
    <source>
        <strain evidence="2 3">DSM 12575</strain>
    </source>
</reference>
<keyword evidence="3" id="KW-1185">Reference proteome</keyword>
<organism evidence="2 3">
    <name type="scientific">Stenotrophomonas nitritireducens</name>
    <dbReference type="NCBI Taxonomy" id="83617"/>
    <lineage>
        <taxon>Bacteria</taxon>
        <taxon>Pseudomonadati</taxon>
        <taxon>Pseudomonadota</taxon>
        <taxon>Gammaproteobacteria</taxon>
        <taxon>Lysobacterales</taxon>
        <taxon>Lysobacteraceae</taxon>
        <taxon>Stenotrophomonas</taxon>
    </lineage>
</organism>
<evidence type="ECO:0000313" key="2">
    <source>
        <dbReference type="EMBL" id="KRG54780.1"/>
    </source>
</evidence>
<protein>
    <submittedName>
        <fullName evidence="2">Uncharacterized protein</fullName>
    </submittedName>
</protein>
<accession>A0ABR5NGG0</accession>
<sequence length="213" mass="23140">MPVSRKAASTEAWSVRAVPGRRPTSSGAPFGSRDHSAWLARAKSAASTSLARIRARRMSLATTNTGRVCHSMCRPKPRKASCSRQTTARSRRRLFLPGLNTMKVNTGPAIICAPSSRPSSGSTPEIRYSPHGCQSGTTVAVMAATSSRLARACRVAAFQRFIGCRRRLEAHSMRAVLAGVEPHERWLHALTGLWHAKKARVQSPDCRPCRGTP</sequence>
<evidence type="ECO:0000256" key="1">
    <source>
        <dbReference type="SAM" id="MobiDB-lite"/>
    </source>
</evidence>
<dbReference type="EMBL" id="LDJG01000028">
    <property type="protein sequence ID" value="KRG54780.1"/>
    <property type="molecule type" value="Genomic_DNA"/>
</dbReference>
<evidence type="ECO:0000313" key="3">
    <source>
        <dbReference type="Proteomes" id="UP000050902"/>
    </source>
</evidence>
<feature type="region of interest" description="Disordered" evidence="1">
    <location>
        <begin position="1"/>
        <end position="33"/>
    </location>
</feature>
<proteinExistence type="predicted"/>